<dbReference type="OrthoDB" id="2371262at2"/>
<accession>A0A345PIJ0</accession>
<dbReference type="Pfam" id="PF10776">
    <property type="entry name" value="DUF2600"/>
    <property type="match status" value="1"/>
</dbReference>
<dbReference type="InterPro" id="IPR019712">
    <property type="entry name" value="YtpB-like"/>
</dbReference>
<proteinExistence type="predicted"/>
<evidence type="ECO:0000313" key="1">
    <source>
        <dbReference type="EMBL" id="AXI09820.1"/>
    </source>
</evidence>
<dbReference type="Proteomes" id="UP000253908">
    <property type="component" value="Chromosome"/>
</dbReference>
<dbReference type="RefSeq" id="WP_114917107.1">
    <property type="nucleotide sequence ID" value="NZ_CP024848.1"/>
</dbReference>
<dbReference type="EMBL" id="CP024848">
    <property type="protein sequence ID" value="AXI09820.1"/>
    <property type="molecule type" value="Genomic_DNA"/>
</dbReference>
<sequence length="355" mass="41073">MTTNVPRTAVTLLRAVYRDIFPEVSEALDYWKSRAKQIPNLELRTQALASIDSKRFHCQGGAVYALLAAENRKQAIRFIVAYQTISDYLDNLCDRSTSMDPDDFRLLHQAMEDALSPTNKVKNYYELRKEQEDGGYLVDLVQTCQEILAGTPNYAIIKPILLELETMYADLQVHKHVHVEERVPRLTAWYEDNKWKTPTLAWYEFAAASGSTLGIFCLVSYALGGRMSGELARKIYDGYFPYMQGLHILLDYFIDQQEDEQEGDLNFCSFYSSKEQMNLRFHYFIEQTAQHIQLLPNKKFHEMVQQGLVALYLGDSKVKQLDDGEHMTKELLKASGAMATFFHWNIKMYHKRAKI</sequence>
<name>A0A345PIJ0_9BACI</name>
<evidence type="ECO:0000313" key="2">
    <source>
        <dbReference type="Proteomes" id="UP000253908"/>
    </source>
</evidence>
<reference evidence="2" key="1">
    <citation type="submission" date="2017-11" db="EMBL/GenBank/DDBJ databases">
        <authorList>
            <person name="Zhu W."/>
        </authorList>
    </citation>
    <scope>NUCLEOTIDE SEQUENCE [LARGE SCALE GENOMIC DNA]</scope>
    <source>
        <strain evidence="2">160</strain>
    </source>
</reference>
<keyword evidence="2" id="KW-1185">Reference proteome</keyword>
<dbReference type="AlphaFoldDB" id="A0A345PIJ0"/>
<protein>
    <submittedName>
        <fullName evidence="1">DUF2600 domain-containing protein</fullName>
    </submittedName>
</protein>
<organism evidence="1 2">
    <name type="scientific">Oceanobacillus zhaokaii</name>
    <dbReference type="NCBI Taxonomy" id="2052660"/>
    <lineage>
        <taxon>Bacteria</taxon>
        <taxon>Bacillati</taxon>
        <taxon>Bacillota</taxon>
        <taxon>Bacilli</taxon>
        <taxon>Bacillales</taxon>
        <taxon>Bacillaceae</taxon>
        <taxon>Oceanobacillus</taxon>
    </lineage>
</organism>
<dbReference type="KEGG" id="ocn:CUC15_13175"/>
<gene>
    <name evidence="1" type="ORF">CUC15_13175</name>
</gene>